<dbReference type="PROSITE" id="PS00741">
    <property type="entry name" value="DH_1"/>
    <property type="match status" value="1"/>
</dbReference>
<dbReference type="Gene3D" id="2.30.29.30">
    <property type="entry name" value="Pleckstrin-homology domain (PH domain)/Phosphotyrosine-binding domain (PTB)"/>
    <property type="match status" value="3"/>
</dbReference>
<keyword evidence="7" id="KW-1185">Reference proteome</keyword>
<evidence type="ECO:0000259" key="3">
    <source>
        <dbReference type="PROSITE" id="PS50003"/>
    </source>
</evidence>
<evidence type="ECO:0000313" key="8">
    <source>
        <dbReference type="WBParaSite" id="nRc.2.0.1.t44896-RA"/>
    </source>
</evidence>
<dbReference type="SUPFAM" id="SSF50729">
    <property type="entry name" value="PH domain-like"/>
    <property type="match status" value="3"/>
</dbReference>
<dbReference type="Gene3D" id="1.20.900.10">
    <property type="entry name" value="Dbl homology (DH) domain"/>
    <property type="match status" value="1"/>
</dbReference>
<dbReference type="InterPro" id="IPR001478">
    <property type="entry name" value="PDZ"/>
</dbReference>
<dbReference type="SMART" id="SM00228">
    <property type="entry name" value="PDZ"/>
    <property type="match status" value="1"/>
</dbReference>
<sequence>MHKEHSWSWLSWNAATARELNRVVGDGYEESTTGKKAIILPMGNQLRIILRRAVTMFLSDDQEVFVGRRNETKRKKNRKKKKKRRKNNVFKIWAEIFLLAQETKSGATKWQILLPKLVPVHICRISGEKSKNSGVSSSINASNGRNKIIDTKIYYPGIDIFRGSDCFVYWCDPEKGLTWGLNFLNPEDAAAFLNIVQGGKVKLPRSVGNSLEKLTSHELWCSNQHKNYANQLPKGKNGQLWNSLPNTPTLTNRKQFCYSANYCNADNDSLTSKKVSNYPFQKGIKNNSSQDLGQKCDCPKEDSASKPHCRLIDEEKNFVSVKARFANQNIKQESLASSSNEHTNFSSKSINNNGYCSDGEIWVRRNFPTMNTNNIQQTTKTTNLRNNDYNNNFDEKSSAPAVEQEMSRLISEGIMQMSLDSDLLKKMIEPLSSTSGSEHDCEFTTSKNNPLIMKSWLDIEKGKLIVRNNEKWARYWCCVRGIHASFYEVIKPASGHSNDQEMSSLETGIDQYCLKSEATFLVELRNCLCLPVPDYPRRENVFCFTTHRGQSFLIQVSSEIEVRSWVQTLNSTSAAIFSQSQSRHNTIYALEKEIAVLIDRIVESKQDDLEIYNVDLFKCRTYLASIKNKSIEIDPNSMLNSATKDTRLALANQGVFNPSSMFALINLKKSICLKNVNDLDAQQTGSPLNFVPVRLPRKQIQEYNIEICEKLNYHLHISKDCGEALPVFGFTVKTDKTTIESNSSGVKVTVTRLNESCPASRAGLVKGDEFLFINGRSTTTMTSSDVEQTLQNSFDLCLIVRTKQLNAPPTAIEFVKFEDVKLRPGWSCFTRKKFENSKSIDTDLWFNEARRPAAIFRTNSKKLSTDIIKRDLMRQKRLSLPNMERGIRKYTETQVSRILKNFETRIIDSNDLSNAAVPLNVLLWTLRSDMGKISTIYHFPEKTPKGKTHEKKVSWNDEMEPADDQMIRSTSNIKLSPIEKIEKVVLELVDTEKAYVKDLDDLLNFYLYPLSNESLIGSGDLEKLIDSCTTILKFHRGFLEEICDTIFWANNLARQNEIRKASQLKNSLLHLGGLFLTAAIDFKVYSTFCTNYFRIQKLLREENNETLRAFLTSRNFKRQHSFTLESYLIKPVQRVLRYPLFLSQIKALTEQGRPENVQISDALDKMEKVAEYINEMQRVYEEYGDLFSKIQYANLEICDLLMFGEIEWLNPFDENGKKRSFSAQDCLLFVFKSGVLLLQQQNEKRKVKSGNEKLQNYRFIPVSQLEVNGSDIGSSDERYIWVLIHIDFENRSEKIYHFSNKNLEMKQEFLKSIRKACFYSTKMKNTKYTSDDHRYCQSQKNNLLTPLAKNDIVQSNDSYDNFVAIRTKNCDDRCETQKLDDYSCLNNGHDLKPCRSNCYCSKNVATMMPPCCSLDENNQRPNSYSSQSDPGYGSCSGENNNNQVTNVNPKR</sequence>
<dbReference type="PROSITE" id="PS50010">
    <property type="entry name" value="DH_2"/>
    <property type="match status" value="1"/>
</dbReference>
<feature type="compositionally biased region" description="Low complexity" evidence="2">
    <location>
        <begin position="1439"/>
        <end position="1451"/>
    </location>
</feature>
<dbReference type="InterPro" id="IPR041681">
    <property type="entry name" value="PH_9"/>
</dbReference>
<accession>A0A915L2E6</accession>
<dbReference type="CDD" id="cd00160">
    <property type="entry name" value="RhoGEF"/>
    <property type="match status" value="1"/>
</dbReference>
<dbReference type="Gene3D" id="2.30.42.10">
    <property type="match status" value="1"/>
</dbReference>
<dbReference type="SUPFAM" id="SSF48065">
    <property type="entry name" value="DBL homology domain (DH-domain)"/>
    <property type="match status" value="1"/>
</dbReference>
<keyword evidence="1" id="KW-0677">Repeat</keyword>
<evidence type="ECO:0000313" key="7">
    <source>
        <dbReference type="Proteomes" id="UP000887565"/>
    </source>
</evidence>
<feature type="domain" description="PH" evidence="3">
    <location>
        <begin position="457"/>
        <end position="574"/>
    </location>
</feature>
<dbReference type="PROSITE" id="PS50229">
    <property type="entry name" value="WH1"/>
    <property type="match status" value="1"/>
</dbReference>
<dbReference type="WBParaSite" id="nRc.2.0.1.t44896-RA">
    <property type="protein sequence ID" value="nRc.2.0.1.t44896-RA"/>
    <property type="gene ID" value="nRc.2.0.1.g44896"/>
</dbReference>
<evidence type="ECO:0000256" key="2">
    <source>
        <dbReference type="SAM" id="MobiDB-lite"/>
    </source>
</evidence>
<dbReference type="InterPro" id="IPR043537">
    <property type="entry name" value="Tiam1/Tiam2/Sif"/>
</dbReference>
<feature type="region of interest" description="Disordered" evidence="2">
    <location>
        <begin position="1422"/>
        <end position="1451"/>
    </location>
</feature>
<dbReference type="Proteomes" id="UP000887565">
    <property type="component" value="Unplaced"/>
</dbReference>
<dbReference type="GO" id="GO:0007264">
    <property type="term" value="P:small GTPase-mediated signal transduction"/>
    <property type="evidence" value="ECO:0007669"/>
    <property type="project" value="InterPro"/>
</dbReference>
<protein>
    <submittedName>
        <fullName evidence="8">Uncharacterized protein</fullName>
    </submittedName>
</protein>
<reference evidence="8" key="1">
    <citation type="submission" date="2022-11" db="UniProtKB">
        <authorList>
            <consortium name="WormBaseParasite"/>
        </authorList>
    </citation>
    <scope>IDENTIFICATION</scope>
</reference>
<feature type="domain" description="DH" evidence="4">
    <location>
        <begin position="980"/>
        <end position="1176"/>
    </location>
</feature>
<dbReference type="CDD" id="cd00136">
    <property type="entry name" value="PDZ_canonical"/>
    <property type="match status" value="1"/>
</dbReference>
<dbReference type="InterPro" id="IPR040655">
    <property type="entry name" value="TIAM1_CC-Ex"/>
</dbReference>
<dbReference type="SUPFAM" id="SSF50156">
    <property type="entry name" value="PDZ domain-like"/>
    <property type="match status" value="1"/>
</dbReference>
<dbReference type="Pfam" id="PF15410">
    <property type="entry name" value="PH_9"/>
    <property type="match status" value="1"/>
</dbReference>
<dbReference type="InterPro" id="IPR000219">
    <property type="entry name" value="DH_dom"/>
</dbReference>
<dbReference type="PROSITE" id="PS50106">
    <property type="entry name" value="PDZ"/>
    <property type="match status" value="1"/>
</dbReference>
<feature type="domain" description="PDZ" evidence="5">
    <location>
        <begin position="714"/>
        <end position="793"/>
    </location>
</feature>
<dbReference type="Gene3D" id="6.10.140.680">
    <property type="match status" value="1"/>
</dbReference>
<dbReference type="InterPro" id="IPR011993">
    <property type="entry name" value="PH-like_dom_sf"/>
</dbReference>
<dbReference type="SMART" id="SM00233">
    <property type="entry name" value="PH"/>
    <property type="match status" value="2"/>
</dbReference>
<dbReference type="InterPro" id="IPR055230">
    <property type="entry name" value="PH_Tiam1/2"/>
</dbReference>
<evidence type="ECO:0000259" key="4">
    <source>
        <dbReference type="PROSITE" id="PS50010"/>
    </source>
</evidence>
<evidence type="ECO:0000259" key="5">
    <source>
        <dbReference type="PROSITE" id="PS50106"/>
    </source>
</evidence>
<dbReference type="SMART" id="SM00325">
    <property type="entry name" value="RhoGEF"/>
    <property type="match status" value="1"/>
</dbReference>
<dbReference type="InterPro" id="IPR001331">
    <property type="entry name" value="GDS_CDC24_CS"/>
</dbReference>
<dbReference type="PANTHER" id="PTHR46001:SF3">
    <property type="entry name" value="PROTEIN STILL LIFE, ISOFORM SIF TYPE 1"/>
    <property type="match status" value="1"/>
</dbReference>
<dbReference type="InterPro" id="IPR036034">
    <property type="entry name" value="PDZ_sf"/>
</dbReference>
<dbReference type="PROSITE" id="PS50003">
    <property type="entry name" value="PH_DOMAIN"/>
    <property type="match status" value="1"/>
</dbReference>
<dbReference type="PANTHER" id="PTHR46001">
    <property type="entry name" value="TIAM (MAMMALIAN TUMOR INVASION AND METASTASIS FACTOR) HOMOLOG"/>
    <property type="match status" value="1"/>
</dbReference>
<dbReference type="InterPro" id="IPR035899">
    <property type="entry name" value="DBL_dom_sf"/>
</dbReference>
<dbReference type="Pfam" id="PF00621">
    <property type="entry name" value="RhoGEF"/>
    <property type="match status" value="1"/>
</dbReference>
<dbReference type="GO" id="GO:0005085">
    <property type="term" value="F:guanyl-nucleotide exchange factor activity"/>
    <property type="evidence" value="ECO:0007669"/>
    <property type="project" value="InterPro"/>
</dbReference>
<feature type="domain" description="WH1" evidence="6">
    <location>
        <begin position="81"/>
        <end position="203"/>
    </location>
</feature>
<name>A0A915L2E6_ROMCU</name>
<dbReference type="Pfam" id="PF00595">
    <property type="entry name" value="PDZ"/>
    <property type="match status" value="1"/>
</dbReference>
<dbReference type="InterPro" id="IPR001849">
    <property type="entry name" value="PH_domain"/>
</dbReference>
<dbReference type="InterPro" id="IPR000697">
    <property type="entry name" value="WH1/EVH1_dom"/>
</dbReference>
<dbReference type="Pfam" id="PF18385">
    <property type="entry name" value="Tiam_CC_Ex"/>
    <property type="match status" value="1"/>
</dbReference>
<organism evidence="7 8">
    <name type="scientific">Romanomermis culicivorax</name>
    <name type="common">Nematode worm</name>
    <dbReference type="NCBI Taxonomy" id="13658"/>
    <lineage>
        <taxon>Eukaryota</taxon>
        <taxon>Metazoa</taxon>
        <taxon>Ecdysozoa</taxon>
        <taxon>Nematoda</taxon>
        <taxon>Enoplea</taxon>
        <taxon>Dorylaimia</taxon>
        <taxon>Mermithida</taxon>
        <taxon>Mermithoidea</taxon>
        <taxon>Mermithidae</taxon>
        <taxon>Romanomermis</taxon>
    </lineage>
</organism>
<evidence type="ECO:0000256" key="1">
    <source>
        <dbReference type="ARBA" id="ARBA00022737"/>
    </source>
</evidence>
<evidence type="ECO:0000259" key="6">
    <source>
        <dbReference type="PROSITE" id="PS50229"/>
    </source>
</evidence>
<dbReference type="Pfam" id="PF23014">
    <property type="entry name" value="PH_Tiam1"/>
    <property type="match status" value="1"/>
</dbReference>
<proteinExistence type="predicted"/>